<dbReference type="InterPro" id="IPR013087">
    <property type="entry name" value="Znf_C2H2_type"/>
</dbReference>
<feature type="domain" description="C2H2-type" evidence="3">
    <location>
        <begin position="148"/>
        <end position="176"/>
    </location>
</feature>
<dbReference type="PANTHER" id="PTHR33936">
    <property type="entry name" value="PROTEIN CBG17840"/>
    <property type="match status" value="1"/>
</dbReference>
<keyword evidence="1" id="KW-0862">Zinc</keyword>
<dbReference type="InParanoid" id="A0A6P8YLK3"/>
<dbReference type="Proteomes" id="UP000515158">
    <property type="component" value="Unplaced"/>
</dbReference>
<accession>A0A6P8YLK3</accession>
<dbReference type="InterPro" id="IPR036236">
    <property type="entry name" value="Znf_C2H2_sf"/>
</dbReference>
<proteinExistence type="predicted"/>
<evidence type="ECO:0000313" key="5">
    <source>
        <dbReference type="RefSeq" id="XP_034237691.1"/>
    </source>
</evidence>
<dbReference type="Pfam" id="PF10551">
    <property type="entry name" value="MULE"/>
    <property type="match status" value="1"/>
</dbReference>
<feature type="domain" description="C2H2-type" evidence="3">
    <location>
        <begin position="115"/>
        <end position="138"/>
    </location>
</feature>
<keyword evidence="2" id="KW-0175">Coiled coil</keyword>
<sequence>MDVICHVCGLKLPGIQLNRHLEKFHGFQKPSNSFECSECAANFSTKFVLKRHLKNIHNICHEEEKKQFKCDKCDSSFTERKSLYRHLRTKHDQTEIDMEQQDNSKKPRSTQEIGFECYVCDKTFVSVSTLNRHKKLQHDLVLNNSGKFKCPQCSDEFATKGQLDHHVDSAHHIEPESELMSFPSLEDFFKWKNQMEIETMSHYVKHTGSKPVKNGLRSYYFCHRSGFERSKEEDEKQRINWQSTVKMGAHCTSQMTMTQCGDHVEVSFSKVHVGHEIGVKYLQLTKIQREELAARIARKENLNEILNDVRKSVTEEINQVSRLQMLERKDLLNIIRDFQLDESKADQNDAMSVHMWVEEQLKIGDEGAVIFYKPQHQLIEGSTLKKEDFMIVIMTPYQREVLSTFTEDKILIDSTHGTTEYDFQLTTLMTVDEYGAGCTVAFCISNRIDATAMIEFFTSVRQKVGVIKTDTFMSDDAPAYYNAWLVVMGPSKNRLLCTWHVDKAWKTQAPIQVQASIEKAAEVYKGCRVLLEEPDINEFGHLLDGFIKMCEEDPDTQAFAKYFKTTYAQRPEMWAHCYRIRLGLNTNMYLEAMHRKLKYIYLDGRKNRRMDKCISALLKFIRDLMFERIIRKNKNKPTKRMLSISASHKRSKKIPDTKIRALATNQWEVESSVSTRGPYVVQKLDKTCSCALRCPLCKVCVHQAICDCPDNMIRLNICKHMHACIRKVPLAEIADNHQEEEHMQREETVLTQSVANLVPVGSSISARTELDCLIMKANNLADLIEPENQKEASAGVRRLITYFESIIKKQDPSTIPQRSSTEPANKKIMTQRFKSTKKKRPVKRERRFAKPGDVQKELLRCMFIDKDVREADVVQVQSVGDLDHTY</sequence>
<protein>
    <submittedName>
        <fullName evidence="5">Uncharacterized protein LOC117643114</fullName>
    </submittedName>
</protein>
<dbReference type="AlphaFoldDB" id="A0A6P8YLK3"/>
<feature type="domain" description="C2H2-type" evidence="3">
    <location>
        <begin position="68"/>
        <end position="96"/>
    </location>
</feature>
<dbReference type="GeneID" id="117643114"/>
<dbReference type="PROSITE" id="PS50157">
    <property type="entry name" value="ZINC_FINGER_C2H2_2"/>
    <property type="match status" value="4"/>
</dbReference>
<feature type="coiled-coil region" evidence="2">
    <location>
        <begin position="282"/>
        <end position="309"/>
    </location>
</feature>
<dbReference type="PROSITE" id="PS00028">
    <property type="entry name" value="ZINC_FINGER_C2H2_1"/>
    <property type="match status" value="4"/>
</dbReference>
<dbReference type="GO" id="GO:0008270">
    <property type="term" value="F:zinc ion binding"/>
    <property type="evidence" value="ECO:0007669"/>
    <property type="project" value="UniProtKB-KW"/>
</dbReference>
<reference evidence="5" key="1">
    <citation type="submission" date="2025-08" db="UniProtKB">
        <authorList>
            <consortium name="RefSeq"/>
        </authorList>
    </citation>
    <scope>IDENTIFICATION</scope>
    <source>
        <tissue evidence="5">Total insect</tissue>
    </source>
</reference>
<dbReference type="PANTHER" id="PTHR33936:SF24">
    <property type="entry name" value="C2H2-TYPE DOMAIN-CONTAINING PROTEIN"/>
    <property type="match status" value="1"/>
</dbReference>
<dbReference type="Gene3D" id="3.30.160.60">
    <property type="entry name" value="Classic Zinc Finger"/>
    <property type="match status" value="3"/>
</dbReference>
<keyword evidence="1" id="KW-0863">Zinc-finger</keyword>
<evidence type="ECO:0000256" key="2">
    <source>
        <dbReference type="SAM" id="Coils"/>
    </source>
</evidence>
<dbReference type="InterPro" id="IPR018289">
    <property type="entry name" value="MULE_transposase_dom"/>
</dbReference>
<keyword evidence="4" id="KW-1185">Reference proteome</keyword>
<evidence type="ECO:0000256" key="1">
    <source>
        <dbReference type="PROSITE-ProRule" id="PRU00042"/>
    </source>
</evidence>
<organism evidence="5">
    <name type="scientific">Thrips palmi</name>
    <name type="common">Melon thrips</name>
    <dbReference type="NCBI Taxonomy" id="161013"/>
    <lineage>
        <taxon>Eukaryota</taxon>
        <taxon>Metazoa</taxon>
        <taxon>Ecdysozoa</taxon>
        <taxon>Arthropoda</taxon>
        <taxon>Hexapoda</taxon>
        <taxon>Insecta</taxon>
        <taxon>Pterygota</taxon>
        <taxon>Neoptera</taxon>
        <taxon>Paraneoptera</taxon>
        <taxon>Thysanoptera</taxon>
        <taxon>Terebrantia</taxon>
        <taxon>Thripoidea</taxon>
        <taxon>Thripidae</taxon>
        <taxon>Thrips</taxon>
    </lineage>
</organism>
<dbReference type="KEGG" id="tpal:117643114"/>
<evidence type="ECO:0000313" key="4">
    <source>
        <dbReference type="Proteomes" id="UP000515158"/>
    </source>
</evidence>
<gene>
    <name evidence="5" type="primary">LOC117643114</name>
</gene>
<dbReference type="SMART" id="SM00355">
    <property type="entry name" value="ZnF_C2H2"/>
    <property type="match status" value="5"/>
</dbReference>
<keyword evidence="1" id="KW-0479">Metal-binding</keyword>
<dbReference type="SUPFAM" id="SSF57667">
    <property type="entry name" value="beta-beta-alpha zinc fingers"/>
    <property type="match status" value="2"/>
</dbReference>
<feature type="domain" description="C2H2-type" evidence="3">
    <location>
        <begin position="34"/>
        <end position="66"/>
    </location>
</feature>
<name>A0A6P8YLK3_THRPL</name>
<dbReference type="Pfam" id="PF00096">
    <property type="entry name" value="zf-C2H2"/>
    <property type="match status" value="2"/>
</dbReference>
<dbReference type="RefSeq" id="XP_034237691.1">
    <property type="nucleotide sequence ID" value="XM_034381800.1"/>
</dbReference>
<evidence type="ECO:0000259" key="3">
    <source>
        <dbReference type="PROSITE" id="PS50157"/>
    </source>
</evidence>
<dbReference type="OrthoDB" id="10031901at2759"/>
<dbReference type="InterPro" id="IPR052797">
    <property type="entry name" value="RegFact_GeneExpr_CellDeath"/>
</dbReference>